<accession>S0FSF4</accession>
<dbReference type="AlphaFoldDB" id="S0FSF4"/>
<reference evidence="1 2" key="1">
    <citation type="journal article" date="2013" name="Genome Announc.">
        <title>Draft Genome Sequence of the Cellulolytic, Mesophilic, Anaerobic Bacterium Clostridium termitidis Strain CT1112 (DSM 5398).</title>
        <authorList>
            <person name="Lal S."/>
            <person name="Ramachandran U."/>
            <person name="Zhang X."/>
            <person name="Munir R."/>
            <person name="Sparling R."/>
            <person name="Levin D.B."/>
        </authorList>
    </citation>
    <scope>NUCLEOTIDE SEQUENCE [LARGE SCALE GENOMIC DNA]</scope>
    <source>
        <strain evidence="1 2">CT1112</strain>
    </source>
</reference>
<dbReference type="PATRIC" id="fig|1195236.3.peg.3036"/>
<keyword evidence="2" id="KW-1185">Reference proteome</keyword>
<organism evidence="1 2">
    <name type="scientific">Ruminiclostridium cellobioparum subsp. termitidis CT1112</name>
    <dbReference type="NCBI Taxonomy" id="1195236"/>
    <lineage>
        <taxon>Bacteria</taxon>
        <taxon>Bacillati</taxon>
        <taxon>Bacillota</taxon>
        <taxon>Clostridia</taxon>
        <taxon>Eubacteriales</taxon>
        <taxon>Oscillospiraceae</taxon>
        <taxon>Ruminiclostridium</taxon>
    </lineage>
</organism>
<dbReference type="EMBL" id="AORV01000038">
    <property type="protein sequence ID" value="EMS71413.1"/>
    <property type="molecule type" value="Genomic_DNA"/>
</dbReference>
<dbReference type="eggNOG" id="COG2849">
    <property type="taxonomic scope" value="Bacteria"/>
</dbReference>
<protein>
    <submittedName>
        <fullName evidence="1">Uncharacterized protein</fullName>
    </submittedName>
</protein>
<name>S0FSF4_RUMCE</name>
<sequence>MENFNILENNAIQLPNGVFAGVESYSCYAGGELEGIRLCEKNILLTHAGELIPAYAETHRRKSKYSVEFYKNGMIKAVALNDQQEIQTPIGEFPAELVTFYETGELKRFFPLDGKFSGMWTEEEEKSLAIPFSFELPFASFKAIISGTGFYQDGSIRSITLFPGERIHITTAYGAIPVRNGFSLYETGELKSLEPAEPAMIQTPVGMLAAFDPNAVGINADQNSLVFDISGRVTALTIVYNRLAVQTGDGRMVTFSPHETVNPLDGETFITEGLRLAFDYDAGTVTIIDGRSETFFRVSDCAFTVLAYSGTVRTCNPTDCAACSNICGNPTK</sequence>
<dbReference type="STRING" id="1195236.CTER_2715"/>
<comment type="caution">
    <text evidence="1">The sequence shown here is derived from an EMBL/GenBank/DDBJ whole genome shotgun (WGS) entry which is preliminary data.</text>
</comment>
<gene>
    <name evidence="1" type="ORF">CTER_2715</name>
</gene>
<dbReference type="Proteomes" id="UP000014155">
    <property type="component" value="Unassembled WGS sequence"/>
</dbReference>
<evidence type="ECO:0000313" key="2">
    <source>
        <dbReference type="Proteomes" id="UP000014155"/>
    </source>
</evidence>
<proteinExistence type="predicted"/>
<evidence type="ECO:0000313" key="1">
    <source>
        <dbReference type="EMBL" id="EMS71413.1"/>
    </source>
</evidence>